<evidence type="ECO:0000313" key="16">
    <source>
        <dbReference type="Proteomes" id="UP000094565"/>
    </source>
</evidence>
<feature type="repeat" description="WD" evidence="11">
    <location>
        <begin position="55"/>
        <end position="83"/>
    </location>
</feature>
<comment type="similarity">
    <text evidence="3 12">Belongs to the WD repeat HIR1 family.</text>
</comment>
<dbReference type="GO" id="GO:0000785">
    <property type="term" value="C:chromatin"/>
    <property type="evidence" value="ECO:0007669"/>
    <property type="project" value="TreeGrafter"/>
</dbReference>
<feature type="repeat" description="WD" evidence="11">
    <location>
        <begin position="125"/>
        <end position="157"/>
    </location>
</feature>
<dbReference type="GO" id="GO:0006351">
    <property type="term" value="P:DNA-templated transcription"/>
    <property type="evidence" value="ECO:0007669"/>
    <property type="project" value="InterPro"/>
</dbReference>
<keyword evidence="4 12" id="KW-0678">Repressor</keyword>
<dbReference type="OrthoDB" id="1741719at2759"/>
<evidence type="ECO:0000256" key="1">
    <source>
        <dbReference type="ARBA" id="ARBA00002677"/>
    </source>
</evidence>
<organism evidence="15 16">
    <name type="scientific">Komagataella pastoris</name>
    <name type="common">Yeast</name>
    <name type="synonym">Pichia pastoris</name>
    <dbReference type="NCBI Taxonomy" id="4922"/>
    <lineage>
        <taxon>Eukaryota</taxon>
        <taxon>Fungi</taxon>
        <taxon>Dikarya</taxon>
        <taxon>Ascomycota</taxon>
        <taxon>Saccharomycotina</taxon>
        <taxon>Pichiomycetes</taxon>
        <taxon>Pichiales</taxon>
        <taxon>Pichiaceae</taxon>
        <taxon>Komagataella</taxon>
    </lineage>
</organism>
<protein>
    <recommendedName>
        <fullName evidence="12">Protein HIR</fullName>
    </recommendedName>
</protein>
<evidence type="ECO:0000259" key="13">
    <source>
        <dbReference type="Pfam" id="PF07569"/>
    </source>
</evidence>
<dbReference type="InterPro" id="IPR011494">
    <property type="entry name" value="HIRA-like_C"/>
</dbReference>
<dbReference type="SUPFAM" id="SSF50978">
    <property type="entry name" value="WD40 repeat-like"/>
    <property type="match status" value="1"/>
</dbReference>
<keyword evidence="5 11" id="KW-0853">WD repeat</keyword>
<name>A0A1B2J6L5_PICPA</name>
<evidence type="ECO:0000256" key="8">
    <source>
        <dbReference type="ARBA" id="ARBA00023015"/>
    </source>
</evidence>
<gene>
    <name evidence="15" type="primary">HIR1</name>
    <name evidence="15" type="ORF">ATY40_BA7500218</name>
</gene>
<dbReference type="InterPro" id="IPR015943">
    <property type="entry name" value="WD40/YVTN_repeat-like_dom_sf"/>
</dbReference>
<dbReference type="PANTHER" id="PTHR13831:SF0">
    <property type="entry name" value="PROTEIN HIRA"/>
    <property type="match status" value="1"/>
</dbReference>
<dbReference type="AlphaFoldDB" id="A0A1B2J6L5"/>
<evidence type="ECO:0000256" key="11">
    <source>
        <dbReference type="PROSITE-ProRule" id="PRU00221"/>
    </source>
</evidence>
<sequence length="944" mass="106846">MYSRNYLELDFSFINFQKILEEFTFPPCLRLTTLLMQIIKLPWLSHQEEHRKFEVYTISVSADGKRLASGGLDGKIKIWSMDSIYQYRRSDKENDLRYLQGSVHSDESRKTLKVSKNICRPLCSMSRHTGAVTCLRFSPNNRFLASGSDDKIVLIWEQDEEYEYDSSLMEGMNPVFSNGSSADQMDMERWTVRKRLVAHDNDIQDMAWAPDGSILVTVGLDRSIIIWNGQTFEKMKRYDIHNSHVKGIVFDPANKYFITSSDDRTCRVFRYHKTSPTEMIFSVEHVITEPFTKSPMTTYFRRLSWSPDGLSIAIPNATNGPVSSVAIVNRGSWESDISLIGHDSPCEVVSFCPRLFEVATSKEEKQLCSVLATGGQDKTLAIWNTARPKPLVVIHDIVYKAITDLCWTPDGDVLTISSLDGTITVIIFETNDLGVKTPIERNQEQLEIYGGEREGMVFPESVEQLILEEKSHSAQLLLKNPHLDQMMEKRIPQTAIRTTLQHKVVKPKKINNINVLKTQKITMKNGKKRVSPLLLTSSSSTSNRFVPVPNKERENLTSNLLSKSTYKYPKNGLPSLTTSLRPNVEIQIPKDESVLQEEDVNIDHIEHHNHSMNSVPRTNNSSTALKKKRDQVFPEFLRPAIRSVVTVFPEMKFDPKVLVVLAPPNMETDVDTDEKVEVETSIEIRNQVEPKDLNLSKVYSSDTNGNRRFELTFQKNLNNAISTSNNQWAFSSDTGSIIIVSSAGRITSPILEVGASVCVLRSFNEHLLAITCEGTCFSWNIKKQECVLNSVSLAPLVNSHMLVKKVGDARNYSVVSAEGDNNPLPQILDCELSKNGSPIVALSTKDIYSYSKKMKSWIQLIDSKYFGLLGADNELFECVEALEGPIGMLIHRLVDEFYHENTAKEKLKLYNKRVVEDLANSLEELGENVSPLREKLDKLSCETS</sequence>
<dbReference type="FunFam" id="2.130.10.10:FF:001073">
    <property type="entry name" value="Protein HIR"/>
    <property type="match status" value="1"/>
</dbReference>
<dbReference type="Gene3D" id="2.130.10.10">
    <property type="entry name" value="YVTN repeat-like/Quinoprotein amine dehydrogenase"/>
    <property type="match status" value="2"/>
</dbReference>
<keyword evidence="9 12" id="KW-0804">Transcription</keyword>
<keyword evidence="8 12" id="KW-0805">Transcription regulation</keyword>
<dbReference type="Proteomes" id="UP000094565">
    <property type="component" value="Chromosome 1"/>
</dbReference>
<dbReference type="InterPro" id="IPR019015">
    <property type="entry name" value="HIRA_B_motif"/>
</dbReference>
<dbReference type="InterPro" id="IPR020472">
    <property type="entry name" value="WD40_PAC1"/>
</dbReference>
<evidence type="ECO:0000256" key="12">
    <source>
        <dbReference type="RuleBase" id="RU364014"/>
    </source>
</evidence>
<keyword evidence="10 12" id="KW-0539">Nucleus</keyword>
<dbReference type="Pfam" id="PF24105">
    <property type="entry name" value="Beta-prop_CAF1B_HIR1"/>
    <property type="match status" value="1"/>
</dbReference>
<dbReference type="SMART" id="SM00320">
    <property type="entry name" value="WD40"/>
    <property type="match status" value="6"/>
</dbReference>
<dbReference type="InterPro" id="IPR055410">
    <property type="entry name" value="Beta-prop_CAF1B_HIR1"/>
</dbReference>
<dbReference type="GO" id="GO:0006338">
    <property type="term" value="P:chromatin remodeling"/>
    <property type="evidence" value="ECO:0007669"/>
    <property type="project" value="InterPro"/>
</dbReference>
<dbReference type="GO" id="GO:0000417">
    <property type="term" value="C:HIR complex"/>
    <property type="evidence" value="ECO:0007669"/>
    <property type="project" value="UniProtKB-ARBA"/>
</dbReference>
<comment type="function">
    <text evidence="1 12">Required for replication-independent chromatin assembly and for the periodic repression of histone gene transcription during the cell cycle.</text>
</comment>
<dbReference type="InterPro" id="IPR031120">
    <property type="entry name" value="HIR1-like"/>
</dbReference>
<feature type="repeat" description="WD" evidence="11">
    <location>
        <begin position="238"/>
        <end position="279"/>
    </location>
</feature>
<dbReference type="Pfam" id="PF00400">
    <property type="entry name" value="WD40"/>
    <property type="match status" value="1"/>
</dbReference>
<evidence type="ECO:0000256" key="9">
    <source>
        <dbReference type="ARBA" id="ARBA00023163"/>
    </source>
</evidence>
<keyword evidence="7 12" id="KW-0156">Chromatin regulator</keyword>
<dbReference type="InterPro" id="IPR001680">
    <property type="entry name" value="WD40_rpt"/>
</dbReference>
<feature type="repeat" description="WD" evidence="11">
    <location>
        <begin position="196"/>
        <end position="237"/>
    </location>
</feature>
<evidence type="ECO:0000259" key="14">
    <source>
        <dbReference type="Pfam" id="PF24105"/>
    </source>
</evidence>
<dbReference type="Pfam" id="PF09453">
    <property type="entry name" value="HIRA_B"/>
    <property type="match status" value="1"/>
</dbReference>
<dbReference type="GO" id="GO:0005634">
    <property type="term" value="C:nucleus"/>
    <property type="evidence" value="ECO:0007669"/>
    <property type="project" value="UniProtKB-SubCell"/>
</dbReference>
<comment type="subcellular location">
    <subcellularLocation>
        <location evidence="2 12">Nucleus</location>
    </subcellularLocation>
</comment>
<proteinExistence type="inferred from homology"/>
<dbReference type="PROSITE" id="PS50294">
    <property type="entry name" value="WD_REPEATS_REGION"/>
    <property type="match status" value="3"/>
</dbReference>
<keyword evidence="16" id="KW-1185">Reference proteome</keyword>
<feature type="domain" description="Protein HIRA-like C-terminal" evidence="13">
    <location>
        <begin position="744"/>
        <end position="900"/>
    </location>
</feature>
<evidence type="ECO:0000256" key="7">
    <source>
        <dbReference type="ARBA" id="ARBA00022853"/>
    </source>
</evidence>
<dbReference type="GO" id="GO:0031491">
    <property type="term" value="F:nucleosome binding"/>
    <property type="evidence" value="ECO:0007669"/>
    <property type="project" value="TreeGrafter"/>
</dbReference>
<evidence type="ECO:0000256" key="4">
    <source>
        <dbReference type="ARBA" id="ARBA00022491"/>
    </source>
</evidence>
<dbReference type="PANTHER" id="PTHR13831">
    <property type="entry name" value="MEMBER OF THE HIR1 FAMILY OF WD-REPEAT PROTEINS"/>
    <property type="match status" value="1"/>
</dbReference>
<evidence type="ECO:0000256" key="6">
    <source>
        <dbReference type="ARBA" id="ARBA00022737"/>
    </source>
</evidence>
<dbReference type="PRINTS" id="PR00320">
    <property type="entry name" value="GPROTEINBRPT"/>
</dbReference>
<evidence type="ECO:0000313" key="15">
    <source>
        <dbReference type="EMBL" id="ANZ73625.1"/>
    </source>
</evidence>
<evidence type="ECO:0000256" key="10">
    <source>
        <dbReference type="ARBA" id="ARBA00023242"/>
    </source>
</evidence>
<accession>A0A1B2J6L5</accession>
<dbReference type="EMBL" id="CP014584">
    <property type="protein sequence ID" value="ANZ73625.1"/>
    <property type="molecule type" value="Genomic_DNA"/>
</dbReference>
<reference evidence="15 16" key="1">
    <citation type="submission" date="2016-02" db="EMBL/GenBank/DDBJ databases">
        <title>Comparative genomic and transcriptomic foundation for Pichia pastoris.</title>
        <authorList>
            <person name="Love K.R."/>
            <person name="Shah K.A."/>
            <person name="Whittaker C.A."/>
            <person name="Wu J."/>
            <person name="Bartlett M.C."/>
            <person name="Ma D."/>
            <person name="Leeson R.L."/>
            <person name="Priest M."/>
            <person name="Young S.K."/>
            <person name="Love J.C."/>
        </authorList>
    </citation>
    <scope>NUCLEOTIDE SEQUENCE [LARGE SCALE GENOMIC DNA]</scope>
    <source>
        <strain evidence="15 16">ATCC 28485</strain>
    </source>
</reference>
<keyword evidence="6 12" id="KW-0677">Repeat</keyword>
<dbReference type="PROSITE" id="PS50082">
    <property type="entry name" value="WD_REPEATS_2"/>
    <property type="match status" value="4"/>
</dbReference>
<dbReference type="Pfam" id="PF07569">
    <property type="entry name" value="Hira"/>
    <property type="match status" value="1"/>
</dbReference>
<dbReference type="GO" id="GO:0006355">
    <property type="term" value="P:regulation of DNA-templated transcription"/>
    <property type="evidence" value="ECO:0007669"/>
    <property type="project" value="InterPro"/>
</dbReference>
<feature type="domain" description="CAF1B/HIR1 beta-propeller" evidence="14">
    <location>
        <begin position="121"/>
        <end position="433"/>
    </location>
</feature>
<evidence type="ECO:0000256" key="5">
    <source>
        <dbReference type="ARBA" id="ARBA00022574"/>
    </source>
</evidence>
<dbReference type="InterPro" id="IPR036322">
    <property type="entry name" value="WD40_repeat_dom_sf"/>
</dbReference>
<evidence type="ECO:0000256" key="2">
    <source>
        <dbReference type="ARBA" id="ARBA00004123"/>
    </source>
</evidence>
<evidence type="ECO:0000256" key="3">
    <source>
        <dbReference type="ARBA" id="ARBA00007306"/>
    </source>
</evidence>